<reference evidence="1 2" key="1">
    <citation type="journal article" date="2019" name="Sci. Rep.">
        <title>Orb-weaving spider Araneus ventricosus genome elucidates the spidroin gene catalogue.</title>
        <authorList>
            <person name="Kono N."/>
            <person name="Nakamura H."/>
            <person name="Ohtoshi R."/>
            <person name="Moran D.A.P."/>
            <person name="Shinohara A."/>
            <person name="Yoshida Y."/>
            <person name="Fujiwara M."/>
            <person name="Mori M."/>
            <person name="Tomita M."/>
            <person name="Arakawa K."/>
        </authorList>
    </citation>
    <scope>NUCLEOTIDE SEQUENCE [LARGE SCALE GENOMIC DNA]</scope>
</reference>
<accession>A0A4Y2QHV4</accession>
<evidence type="ECO:0000313" key="1">
    <source>
        <dbReference type="EMBL" id="GBN62878.1"/>
    </source>
</evidence>
<sequence length="72" mass="7727">MSRSTSEQAFSFPWVTGSATGVAGGVSQQELAGQKDCSPHDCLRRLLTSDGLQNRLTALLVKEGGPFEPLYQ</sequence>
<dbReference type="AlphaFoldDB" id="A0A4Y2QHV4"/>
<organism evidence="1 2">
    <name type="scientific">Araneus ventricosus</name>
    <name type="common">Orbweaver spider</name>
    <name type="synonym">Epeira ventricosa</name>
    <dbReference type="NCBI Taxonomy" id="182803"/>
    <lineage>
        <taxon>Eukaryota</taxon>
        <taxon>Metazoa</taxon>
        <taxon>Ecdysozoa</taxon>
        <taxon>Arthropoda</taxon>
        <taxon>Chelicerata</taxon>
        <taxon>Arachnida</taxon>
        <taxon>Araneae</taxon>
        <taxon>Araneomorphae</taxon>
        <taxon>Entelegynae</taxon>
        <taxon>Araneoidea</taxon>
        <taxon>Araneidae</taxon>
        <taxon>Araneus</taxon>
    </lineage>
</organism>
<gene>
    <name evidence="1" type="ORF">AVEN_2539_1</name>
</gene>
<dbReference type="Proteomes" id="UP000499080">
    <property type="component" value="Unassembled WGS sequence"/>
</dbReference>
<proteinExistence type="predicted"/>
<comment type="caution">
    <text evidence="1">The sequence shown here is derived from an EMBL/GenBank/DDBJ whole genome shotgun (WGS) entry which is preliminary data.</text>
</comment>
<name>A0A4Y2QHV4_ARAVE</name>
<protein>
    <submittedName>
        <fullName evidence="1">Uncharacterized protein</fullName>
    </submittedName>
</protein>
<keyword evidence="2" id="KW-1185">Reference proteome</keyword>
<evidence type="ECO:0000313" key="2">
    <source>
        <dbReference type="Proteomes" id="UP000499080"/>
    </source>
</evidence>
<dbReference type="EMBL" id="BGPR01013930">
    <property type="protein sequence ID" value="GBN62878.1"/>
    <property type="molecule type" value="Genomic_DNA"/>
</dbReference>